<dbReference type="EMBL" id="LR031880">
    <property type="protein sequence ID" value="VDD62142.1"/>
    <property type="molecule type" value="Genomic_DNA"/>
</dbReference>
<dbReference type="InterPro" id="IPR050626">
    <property type="entry name" value="Peptidase_M16"/>
</dbReference>
<proteinExistence type="predicted"/>
<accession>A0A3P6H206</accession>
<name>A0A3P6H206_BRAOL</name>
<dbReference type="GO" id="GO:0043171">
    <property type="term" value="P:peptide catabolic process"/>
    <property type="evidence" value="ECO:0007669"/>
    <property type="project" value="TreeGrafter"/>
</dbReference>
<dbReference type="Gene3D" id="3.30.830.10">
    <property type="entry name" value="Metalloenzyme, LuxS/M16 peptidase-like"/>
    <property type="match status" value="1"/>
</dbReference>
<reference evidence="3" key="1">
    <citation type="submission" date="2018-11" db="EMBL/GenBank/DDBJ databases">
        <authorList>
            <consortium name="Genoscope - CEA"/>
            <person name="William W."/>
        </authorList>
    </citation>
    <scope>NUCLEOTIDE SEQUENCE</scope>
</reference>
<dbReference type="GO" id="GO:0005739">
    <property type="term" value="C:mitochondrion"/>
    <property type="evidence" value="ECO:0007669"/>
    <property type="project" value="TreeGrafter"/>
</dbReference>
<evidence type="ECO:0000259" key="2">
    <source>
        <dbReference type="Pfam" id="PF22456"/>
    </source>
</evidence>
<dbReference type="SUPFAM" id="SSF63411">
    <property type="entry name" value="LuxS/MPP-like metallohydrolase"/>
    <property type="match status" value="1"/>
</dbReference>
<dbReference type="PANTHER" id="PTHR43690">
    <property type="entry name" value="NARDILYSIN"/>
    <property type="match status" value="1"/>
</dbReference>
<protein>
    <recommendedName>
        <fullName evidence="2">Coenzyme PQQ synthesis protein F-like C-terminal lobe domain-containing protein</fullName>
    </recommendedName>
</protein>
<dbReference type="GO" id="GO:0046872">
    <property type="term" value="F:metal ion binding"/>
    <property type="evidence" value="ECO:0007669"/>
    <property type="project" value="UniProtKB-KW"/>
</dbReference>
<dbReference type="AlphaFoldDB" id="A0A3P6H206"/>
<evidence type="ECO:0000256" key="1">
    <source>
        <dbReference type="ARBA" id="ARBA00022723"/>
    </source>
</evidence>
<dbReference type="PANTHER" id="PTHR43690:SF23">
    <property type="entry name" value="INSULIN-DEGRADING ENZYME-LIKE 2"/>
    <property type="match status" value="1"/>
</dbReference>
<dbReference type="InterPro" id="IPR011249">
    <property type="entry name" value="Metalloenz_LuxS/M16"/>
</dbReference>
<gene>
    <name evidence="3" type="ORF">BOLC6T37595H</name>
</gene>
<dbReference type="GO" id="GO:0004222">
    <property type="term" value="F:metalloendopeptidase activity"/>
    <property type="evidence" value="ECO:0007669"/>
    <property type="project" value="TreeGrafter"/>
</dbReference>
<organism evidence="3">
    <name type="scientific">Brassica oleracea</name>
    <name type="common">Wild cabbage</name>
    <dbReference type="NCBI Taxonomy" id="3712"/>
    <lineage>
        <taxon>Eukaryota</taxon>
        <taxon>Viridiplantae</taxon>
        <taxon>Streptophyta</taxon>
        <taxon>Embryophyta</taxon>
        <taxon>Tracheophyta</taxon>
        <taxon>Spermatophyta</taxon>
        <taxon>Magnoliopsida</taxon>
        <taxon>eudicotyledons</taxon>
        <taxon>Gunneridae</taxon>
        <taxon>Pentapetalae</taxon>
        <taxon>rosids</taxon>
        <taxon>malvids</taxon>
        <taxon>Brassicales</taxon>
        <taxon>Brassicaceae</taxon>
        <taxon>Brassiceae</taxon>
        <taxon>Brassica</taxon>
    </lineage>
</organism>
<dbReference type="InterPro" id="IPR054734">
    <property type="entry name" value="PqqF-like_C_4"/>
</dbReference>
<evidence type="ECO:0000313" key="3">
    <source>
        <dbReference type="EMBL" id="VDD62142.1"/>
    </source>
</evidence>
<dbReference type="GO" id="GO:0005829">
    <property type="term" value="C:cytosol"/>
    <property type="evidence" value="ECO:0007669"/>
    <property type="project" value="TreeGrafter"/>
</dbReference>
<sequence>MMKPEAFAAYCRVELFMLMLPGQSGMLAMQDHSYRHMTGYITSLFTRNHSGVYSGKLIIQSPVKVLNQPVLSVESLLKDLESKLYNTSDEEFKRNATALTDMNLEKHKNLAEESRFYRGEIQNGTLKLNRIEAEVKENPPPKLASEGNVV</sequence>
<dbReference type="GO" id="GO:0051603">
    <property type="term" value="P:proteolysis involved in protein catabolic process"/>
    <property type="evidence" value="ECO:0007669"/>
    <property type="project" value="TreeGrafter"/>
</dbReference>
<dbReference type="Pfam" id="PF22456">
    <property type="entry name" value="PqqF-like_C_4"/>
    <property type="match status" value="1"/>
</dbReference>
<feature type="domain" description="Coenzyme PQQ synthesis protein F-like C-terminal lobe" evidence="2">
    <location>
        <begin position="39"/>
        <end position="115"/>
    </location>
</feature>
<keyword evidence="1" id="KW-0479">Metal-binding</keyword>